<dbReference type="NCBIfam" id="TIGR04031">
    <property type="entry name" value="Htur_1727_fam"/>
    <property type="match status" value="1"/>
</dbReference>
<dbReference type="Gene3D" id="3.10.20.520">
    <property type="entry name" value="Phenylacetic acid degradation B"/>
    <property type="match status" value="1"/>
</dbReference>
<evidence type="ECO:0000313" key="1">
    <source>
        <dbReference type="EMBL" id="MXR40549.1"/>
    </source>
</evidence>
<evidence type="ECO:0000313" key="2">
    <source>
        <dbReference type="Proteomes" id="UP000437065"/>
    </source>
</evidence>
<keyword evidence="2" id="KW-1185">Reference proteome</keyword>
<organism evidence="1 2">
    <name type="scientific">Halobaculum saliterrae</name>
    <dbReference type="NCBI Taxonomy" id="2073113"/>
    <lineage>
        <taxon>Archaea</taxon>
        <taxon>Methanobacteriati</taxon>
        <taxon>Methanobacteriota</taxon>
        <taxon>Stenosarchaea group</taxon>
        <taxon>Halobacteria</taxon>
        <taxon>Halobacteriales</taxon>
        <taxon>Haloferacaceae</taxon>
        <taxon>Halobaculum</taxon>
    </lineage>
</organism>
<dbReference type="EMBL" id="WUUS01000002">
    <property type="protein sequence ID" value="MXR40549.1"/>
    <property type="molecule type" value="Genomic_DNA"/>
</dbReference>
<reference evidence="1 2" key="1">
    <citation type="submission" date="2019-12" db="EMBL/GenBank/DDBJ databases">
        <title>Isolation and characterization of three novel carbon monoxide-oxidizing members of Halobacteria from salione crusts and soils.</title>
        <authorList>
            <person name="Myers M.R."/>
            <person name="King G.M."/>
        </authorList>
    </citation>
    <scope>NUCLEOTIDE SEQUENCE [LARGE SCALE GENOMIC DNA]</scope>
    <source>
        <strain evidence="1 2">WSA2</strain>
    </source>
</reference>
<dbReference type="Proteomes" id="UP000437065">
    <property type="component" value="Unassembled WGS sequence"/>
</dbReference>
<gene>
    <name evidence="1" type="ORF">GRX01_04200</name>
</gene>
<comment type="caution">
    <text evidence="1">The sequence shown here is derived from an EMBL/GenBank/DDBJ whole genome shotgun (WGS) entry which is preliminary data.</text>
</comment>
<protein>
    <submittedName>
        <fullName evidence="1">RSAM-partnered protein</fullName>
    </submittedName>
</protein>
<sequence>MVEKPDRYRVGEHPREAVEHEWEIFVREEERDPLRHVGSVSAPSADVAYEQATKLFAWYANDLWVCPARAVHRYTTDTLDDDAELVELGSGDEKRTHEP</sequence>
<name>A0A6B0T1X4_9EURY</name>
<dbReference type="InterPro" id="IPR023976">
    <property type="entry name" value="CHP04031_Htur1727"/>
</dbReference>
<dbReference type="OrthoDB" id="168567at2157"/>
<dbReference type="InterPro" id="IPR009359">
    <property type="entry name" value="PaaB"/>
</dbReference>
<dbReference type="Pfam" id="PF06243">
    <property type="entry name" value="PaaB"/>
    <property type="match status" value="1"/>
</dbReference>
<dbReference type="AlphaFoldDB" id="A0A6B0T1X4"/>
<proteinExistence type="predicted"/>
<accession>A0A6B0T1X4</accession>
<dbReference type="RefSeq" id="WP_159663733.1">
    <property type="nucleotide sequence ID" value="NZ_WUUS01000002.1"/>
</dbReference>
<dbReference type="InterPro" id="IPR038693">
    <property type="entry name" value="PaaB_sf"/>
</dbReference>